<feature type="domain" description="Calcineurin-like phosphoesterase" evidence="2">
    <location>
        <begin position="120"/>
        <end position="324"/>
    </location>
</feature>
<dbReference type="Gene3D" id="3.60.21.10">
    <property type="match status" value="1"/>
</dbReference>
<dbReference type="RefSeq" id="WP_131996086.1">
    <property type="nucleotide sequence ID" value="NZ_SMGK01000003.1"/>
</dbReference>
<evidence type="ECO:0000256" key="1">
    <source>
        <dbReference type="SAM" id="MobiDB-lite"/>
    </source>
</evidence>
<dbReference type="InterPro" id="IPR004843">
    <property type="entry name" value="Calcineurin-like_PHP"/>
</dbReference>
<dbReference type="EMBL" id="SMGK01000003">
    <property type="protein sequence ID" value="TCK72582.1"/>
    <property type="molecule type" value="Genomic_DNA"/>
</dbReference>
<keyword evidence="4" id="KW-1185">Reference proteome</keyword>
<gene>
    <name evidence="3" type="ORF">C7378_2167</name>
</gene>
<sequence length="422" mass="45879">MPSHPRRKAIRAPRATAAAQPVFGQPQLSPDPSSFVKPHPSDSGLYRRTNNKLVQPVPEPRSAGSGTTVEPVLTLAEVYGDAGPAKVAAIEKAGQVVFHCVGDTGSVKGPETQSLVADKMVSDFNEVNRANVPSFFFHLGDVVYSFGEGKYYYDQFYEPYRDYPGPIIAIPGNHDGLVYGGDSAPTLDAFLRNFCAPAPVRTAEAGGLLRTAMIAPSVYFTLESPFVRILGLYSNVLEDPGIISSEGGTRPQLDDRQLNYLTAALKRCKQEKYAGAVILAVHHPPFTGGVNHSGSPRMLEEMDKCCEAAGFWPHAVVSGHAHNYQRYTRSVAGLQVPYLVAGDGGHGLARIRTDVYGQPVRTPYPVTSTLSFDSYDDTKYGYLRVIVNAQKIRIEYHTAADGTTMKTPDDQITVDLKTRVLS</sequence>
<dbReference type="GO" id="GO:0016787">
    <property type="term" value="F:hydrolase activity"/>
    <property type="evidence" value="ECO:0007669"/>
    <property type="project" value="InterPro"/>
</dbReference>
<evidence type="ECO:0000313" key="3">
    <source>
        <dbReference type="EMBL" id="TCK72582.1"/>
    </source>
</evidence>
<dbReference type="Pfam" id="PF00149">
    <property type="entry name" value="Metallophos"/>
    <property type="match status" value="1"/>
</dbReference>
<dbReference type="SUPFAM" id="SSF56300">
    <property type="entry name" value="Metallo-dependent phosphatases"/>
    <property type="match status" value="1"/>
</dbReference>
<dbReference type="Proteomes" id="UP000295210">
    <property type="component" value="Unassembled WGS sequence"/>
</dbReference>
<organism evidence="3 4">
    <name type="scientific">Acidipila rosea</name>
    <dbReference type="NCBI Taxonomy" id="768535"/>
    <lineage>
        <taxon>Bacteria</taxon>
        <taxon>Pseudomonadati</taxon>
        <taxon>Acidobacteriota</taxon>
        <taxon>Terriglobia</taxon>
        <taxon>Terriglobales</taxon>
        <taxon>Acidobacteriaceae</taxon>
        <taxon>Acidipila</taxon>
    </lineage>
</organism>
<dbReference type="AlphaFoldDB" id="A0A4R1L3H7"/>
<name>A0A4R1L3H7_9BACT</name>
<protein>
    <submittedName>
        <fullName evidence="3">Iron/zinc purple acid phosphatase-like protein C</fullName>
    </submittedName>
</protein>
<accession>A0A4R1L3H7</accession>
<evidence type="ECO:0000259" key="2">
    <source>
        <dbReference type="Pfam" id="PF00149"/>
    </source>
</evidence>
<reference evidence="3 4" key="1">
    <citation type="submission" date="2019-03" db="EMBL/GenBank/DDBJ databases">
        <title>Genomic Encyclopedia of Type Strains, Phase IV (KMG-IV): sequencing the most valuable type-strain genomes for metagenomic binning, comparative biology and taxonomic classification.</title>
        <authorList>
            <person name="Goeker M."/>
        </authorList>
    </citation>
    <scope>NUCLEOTIDE SEQUENCE [LARGE SCALE GENOMIC DNA]</scope>
    <source>
        <strain evidence="3 4">DSM 103428</strain>
    </source>
</reference>
<comment type="caution">
    <text evidence="3">The sequence shown here is derived from an EMBL/GenBank/DDBJ whole genome shotgun (WGS) entry which is preliminary data.</text>
</comment>
<proteinExistence type="predicted"/>
<dbReference type="InterPro" id="IPR029052">
    <property type="entry name" value="Metallo-depent_PP-like"/>
</dbReference>
<dbReference type="PANTHER" id="PTHR43143">
    <property type="entry name" value="METALLOPHOSPHOESTERASE, CALCINEURIN SUPERFAMILY"/>
    <property type="match status" value="1"/>
</dbReference>
<dbReference type="OrthoDB" id="500534at2"/>
<dbReference type="InterPro" id="IPR051918">
    <property type="entry name" value="STPP_CPPED1"/>
</dbReference>
<dbReference type="PANTHER" id="PTHR43143:SF1">
    <property type="entry name" value="SERINE_THREONINE-PROTEIN PHOSPHATASE CPPED1"/>
    <property type="match status" value="1"/>
</dbReference>
<feature type="region of interest" description="Disordered" evidence="1">
    <location>
        <begin position="1"/>
        <end position="68"/>
    </location>
</feature>
<feature type="compositionally biased region" description="Basic residues" evidence="1">
    <location>
        <begin position="1"/>
        <end position="11"/>
    </location>
</feature>
<evidence type="ECO:0000313" key="4">
    <source>
        <dbReference type="Proteomes" id="UP000295210"/>
    </source>
</evidence>